<evidence type="ECO:0000256" key="1">
    <source>
        <dbReference type="ARBA" id="ARBA00010679"/>
    </source>
</evidence>
<dbReference type="SMART" id="SM00478">
    <property type="entry name" value="ENDO3c"/>
    <property type="match status" value="1"/>
</dbReference>
<evidence type="ECO:0000256" key="2">
    <source>
        <dbReference type="ARBA" id="ARBA00012720"/>
    </source>
</evidence>
<dbReference type="GO" id="GO:0008534">
    <property type="term" value="F:oxidized purine nucleobase lesion DNA N-glycosylase activity"/>
    <property type="evidence" value="ECO:0007669"/>
    <property type="project" value="InterPro"/>
</dbReference>
<evidence type="ECO:0000256" key="7">
    <source>
        <dbReference type="ARBA" id="ARBA00023268"/>
    </source>
</evidence>
<comment type="catalytic activity">
    <reaction evidence="9">
        <text>2'-deoxyribonucleotide-(2'-deoxyribose 5'-phosphate)-2'-deoxyribonucleotide-DNA = a 3'-end 2'-deoxyribonucleotide-(2,3-dehydro-2,3-deoxyribose 5'-phosphate)-DNA + a 5'-end 5'-phospho-2'-deoxyribonucleoside-DNA + H(+)</text>
        <dbReference type="Rhea" id="RHEA:66592"/>
        <dbReference type="Rhea" id="RHEA-COMP:13180"/>
        <dbReference type="Rhea" id="RHEA-COMP:16897"/>
        <dbReference type="Rhea" id="RHEA-COMP:17067"/>
        <dbReference type="ChEBI" id="CHEBI:15378"/>
        <dbReference type="ChEBI" id="CHEBI:136412"/>
        <dbReference type="ChEBI" id="CHEBI:157695"/>
        <dbReference type="ChEBI" id="CHEBI:167181"/>
        <dbReference type="EC" id="4.2.99.18"/>
    </reaction>
</comment>
<dbReference type="GO" id="GO:0003684">
    <property type="term" value="F:damaged DNA binding"/>
    <property type="evidence" value="ECO:0007669"/>
    <property type="project" value="InterPro"/>
</dbReference>
<keyword evidence="8 11" id="KW-0326">Glycosidase</keyword>
<dbReference type="RefSeq" id="WP_055065863.1">
    <property type="nucleotide sequence ID" value="NZ_CYZD01000004.1"/>
</dbReference>
<organism evidence="11 12">
    <name type="scientific">Blautia obeum</name>
    <dbReference type="NCBI Taxonomy" id="40520"/>
    <lineage>
        <taxon>Bacteria</taxon>
        <taxon>Bacillati</taxon>
        <taxon>Bacillota</taxon>
        <taxon>Clostridia</taxon>
        <taxon>Lachnospirales</taxon>
        <taxon>Lachnospiraceae</taxon>
        <taxon>Blautia</taxon>
    </lineage>
</organism>
<evidence type="ECO:0000313" key="12">
    <source>
        <dbReference type="Proteomes" id="UP000095409"/>
    </source>
</evidence>
<dbReference type="Pfam" id="PF07934">
    <property type="entry name" value="OGG_N"/>
    <property type="match status" value="1"/>
</dbReference>
<dbReference type="EMBL" id="CYZD01000004">
    <property type="protein sequence ID" value="CUN89838.1"/>
    <property type="molecule type" value="Genomic_DNA"/>
</dbReference>
<dbReference type="PANTHER" id="PTHR10242:SF2">
    <property type="entry name" value="N-GLYCOSYLASE_DNA LYASE"/>
    <property type="match status" value="1"/>
</dbReference>
<evidence type="ECO:0000313" key="11">
    <source>
        <dbReference type="EMBL" id="CUN89838.1"/>
    </source>
</evidence>
<keyword evidence="3" id="KW-0227">DNA damage</keyword>
<keyword evidence="5" id="KW-0234">DNA repair</keyword>
<dbReference type="Pfam" id="PF00730">
    <property type="entry name" value="HhH-GPD"/>
    <property type="match status" value="1"/>
</dbReference>
<evidence type="ECO:0000256" key="3">
    <source>
        <dbReference type="ARBA" id="ARBA00022763"/>
    </source>
</evidence>
<dbReference type="InterPro" id="IPR003265">
    <property type="entry name" value="HhH-GPD_domain"/>
</dbReference>
<keyword evidence="7" id="KW-0511">Multifunctional enzyme</keyword>
<gene>
    <name evidence="11" type="primary">alkA</name>
    <name evidence="11" type="ORF">ERS852394_01091</name>
</gene>
<keyword evidence="4 11" id="KW-0378">Hydrolase</keyword>
<dbReference type="GO" id="GO:0140078">
    <property type="term" value="F:class I DNA-(apurinic or apyrimidinic site) endonuclease activity"/>
    <property type="evidence" value="ECO:0007669"/>
    <property type="project" value="UniProtKB-EC"/>
</dbReference>
<dbReference type="Gene3D" id="3.30.310.260">
    <property type="match status" value="1"/>
</dbReference>
<dbReference type="InterPro" id="IPR012904">
    <property type="entry name" value="OGG_N"/>
</dbReference>
<dbReference type="SUPFAM" id="SSF48150">
    <property type="entry name" value="DNA-glycosylase"/>
    <property type="match status" value="1"/>
</dbReference>
<dbReference type="InterPro" id="IPR011257">
    <property type="entry name" value="DNA_glycosylase"/>
</dbReference>
<dbReference type="PANTHER" id="PTHR10242">
    <property type="entry name" value="8-OXOGUANINE DNA GLYCOSYLASE"/>
    <property type="match status" value="1"/>
</dbReference>
<evidence type="ECO:0000256" key="5">
    <source>
        <dbReference type="ARBA" id="ARBA00023204"/>
    </source>
</evidence>
<sequence length="274" mass="32329">MITVELDNFSLREICRSGQCFRMHETAENNTYELVAGDKYLKISQAGSIVNFYCSDVEFICYWVPYFDIDSDYGRYIEKVNPRDTYLSAAVQCGNGIRILRQDLWEMIITFLISQQNNISRIRSCIERLCVRYGEKLKAGDTEYYSFPTPQQLSGVTEEELRRLGMGYRARYIVETTRSILEGEVSLEKLYQMKYYRRARKELMKLSGVGEKVADCICLFALHHMDAFPIDTHIRQVLDEHYRRGFPNRRYHGMRGIMQQYIFYYELIGERGKI</sequence>
<dbReference type="GO" id="GO:0006289">
    <property type="term" value="P:nucleotide-excision repair"/>
    <property type="evidence" value="ECO:0007669"/>
    <property type="project" value="InterPro"/>
</dbReference>
<reference evidence="11 12" key="1">
    <citation type="submission" date="2015-09" db="EMBL/GenBank/DDBJ databases">
        <authorList>
            <consortium name="Pathogen Informatics"/>
        </authorList>
    </citation>
    <scope>NUCLEOTIDE SEQUENCE [LARGE SCALE GENOMIC DNA]</scope>
    <source>
        <strain evidence="11 12">2789STDY5608837</strain>
    </source>
</reference>
<dbReference type="AlphaFoldDB" id="A0A174AQU3"/>
<dbReference type="InterPro" id="IPR052054">
    <property type="entry name" value="Oxidative_DNA_repair_enzyme"/>
</dbReference>
<dbReference type="Gene3D" id="1.10.1670.10">
    <property type="entry name" value="Helix-hairpin-Helix base-excision DNA repair enzymes (C-terminal)"/>
    <property type="match status" value="1"/>
</dbReference>
<evidence type="ECO:0000256" key="6">
    <source>
        <dbReference type="ARBA" id="ARBA00023239"/>
    </source>
</evidence>
<feature type="domain" description="HhH-GPD" evidence="10">
    <location>
        <begin position="113"/>
        <end position="274"/>
    </location>
</feature>
<dbReference type="Proteomes" id="UP000095409">
    <property type="component" value="Unassembled WGS sequence"/>
</dbReference>
<accession>A0A174AQU3</accession>
<dbReference type="InterPro" id="IPR023170">
    <property type="entry name" value="HhH_base_excis_C"/>
</dbReference>
<comment type="similarity">
    <text evidence="1">Belongs to the type-1 OGG1 family.</text>
</comment>
<evidence type="ECO:0000256" key="9">
    <source>
        <dbReference type="ARBA" id="ARBA00044632"/>
    </source>
</evidence>
<name>A0A174AQU3_9FIRM</name>
<evidence type="ECO:0000256" key="8">
    <source>
        <dbReference type="ARBA" id="ARBA00023295"/>
    </source>
</evidence>
<dbReference type="EC" id="4.2.99.18" evidence="2"/>
<keyword evidence="6" id="KW-0456">Lyase</keyword>
<dbReference type="SUPFAM" id="SSF55945">
    <property type="entry name" value="TATA-box binding protein-like"/>
    <property type="match status" value="1"/>
</dbReference>
<dbReference type="CDD" id="cd00056">
    <property type="entry name" value="ENDO3c"/>
    <property type="match status" value="1"/>
</dbReference>
<dbReference type="Gene3D" id="1.10.340.30">
    <property type="entry name" value="Hypothetical protein, domain 2"/>
    <property type="match status" value="1"/>
</dbReference>
<dbReference type="GO" id="GO:0006284">
    <property type="term" value="P:base-excision repair"/>
    <property type="evidence" value="ECO:0007669"/>
    <property type="project" value="InterPro"/>
</dbReference>
<evidence type="ECO:0000259" key="10">
    <source>
        <dbReference type="SMART" id="SM00478"/>
    </source>
</evidence>
<protein>
    <recommendedName>
        <fullName evidence="2">DNA-(apurinic or apyrimidinic site) lyase</fullName>
        <ecNumber evidence="2">4.2.99.18</ecNumber>
    </recommendedName>
</protein>
<proteinExistence type="inferred from homology"/>
<evidence type="ECO:0000256" key="4">
    <source>
        <dbReference type="ARBA" id="ARBA00022801"/>
    </source>
</evidence>